<dbReference type="RefSeq" id="WP_193382415.1">
    <property type="nucleotide sequence ID" value="NZ_JABXWF010000001.1"/>
</dbReference>
<keyword evidence="2" id="KW-0472">Membrane</keyword>
<proteinExistence type="predicted"/>
<dbReference type="PANTHER" id="PTHR24216">
    <property type="entry name" value="PAXILLIN-RELATED"/>
    <property type="match status" value="1"/>
</dbReference>
<feature type="compositionally biased region" description="Pro residues" evidence="1">
    <location>
        <begin position="717"/>
        <end position="730"/>
    </location>
</feature>
<dbReference type="EMBL" id="JARAWJ010000005">
    <property type="protein sequence ID" value="MDX3037444.1"/>
    <property type="molecule type" value="Genomic_DNA"/>
</dbReference>
<keyword evidence="5" id="KW-1185">Reference proteome</keyword>
<dbReference type="PANTHER" id="PTHR24216:SF65">
    <property type="entry name" value="PAXILLIN-LIKE PROTEIN 1"/>
    <property type="match status" value="1"/>
</dbReference>
<feature type="compositionally biased region" description="Basic and acidic residues" evidence="1">
    <location>
        <begin position="731"/>
        <end position="740"/>
    </location>
</feature>
<evidence type="ECO:0000256" key="2">
    <source>
        <dbReference type="SAM" id="Phobius"/>
    </source>
</evidence>
<feature type="transmembrane region" description="Helical" evidence="2">
    <location>
        <begin position="429"/>
        <end position="447"/>
    </location>
</feature>
<feature type="chain" id="PRO_5046236463" evidence="3">
    <location>
        <begin position="42"/>
        <end position="740"/>
    </location>
</feature>
<feature type="region of interest" description="Disordered" evidence="1">
    <location>
        <begin position="625"/>
        <end position="740"/>
    </location>
</feature>
<keyword evidence="2" id="KW-1133">Transmembrane helix</keyword>
<accession>A0ABU4MLV8</accession>
<comment type="caution">
    <text evidence="4">The sequence shown here is derived from an EMBL/GenBank/DDBJ whole genome shotgun (WGS) entry which is preliminary data.</text>
</comment>
<feature type="transmembrane region" description="Helical" evidence="2">
    <location>
        <begin position="194"/>
        <end position="212"/>
    </location>
</feature>
<feature type="signal peptide" evidence="3">
    <location>
        <begin position="1"/>
        <end position="41"/>
    </location>
</feature>
<reference evidence="4 5" key="1">
    <citation type="journal article" date="2023" name="Microb. Genom.">
        <title>Mesoterricola silvestris gen. nov., sp. nov., Mesoterricola sediminis sp. nov., Geothrix oryzae sp. nov., Geothrix edaphica sp. nov., Geothrix rubra sp. nov., and Geothrix limicola sp. nov., six novel members of Acidobacteriota isolated from soils.</title>
        <authorList>
            <person name="Weisberg A.J."/>
            <person name="Pearce E."/>
            <person name="Kramer C.G."/>
            <person name="Chang J.H."/>
            <person name="Clarke C.R."/>
        </authorList>
    </citation>
    <scope>NUCLEOTIDE SEQUENCE [LARGE SCALE GENOMIC DNA]</scope>
    <source>
        <strain evidence="4 5">NE20-4-1</strain>
    </source>
</reference>
<gene>
    <name evidence="4" type="ORF">PV383_09695</name>
</gene>
<evidence type="ECO:0000256" key="3">
    <source>
        <dbReference type="SAM" id="SignalP"/>
    </source>
</evidence>
<name>A0ABU4MLV8_9ACTN</name>
<evidence type="ECO:0000313" key="4">
    <source>
        <dbReference type="EMBL" id="MDX3037444.1"/>
    </source>
</evidence>
<feature type="transmembrane region" description="Helical" evidence="2">
    <location>
        <begin position="518"/>
        <end position="537"/>
    </location>
</feature>
<feature type="compositionally biased region" description="Low complexity" evidence="1">
    <location>
        <begin position="642"/>
        <end position="700"/>
    </location>
</feature>
<organism evidence="4 5">
    <name type="scientific">Streptomyces caniscabiei</name>
    <dbReference type="NCBI Taxonomy" id="2746961"/>
    <lineage>
        <taxon>Bacteria</taxon>
        <taxon>Bacillati</taxon>
        <taxon>Actinomycetota</taxon>
        <taxon>Actinomycetes</taxon>
        <taxon>Kitasatosporales</taxon>
        <taxon>Streptomycetaceae</taxon>
        <taxon>Streptomyces</taxon>
    </lineage>
</organism>
<evidence type="ECO:0000256" key="1">
    <source>
        <dbReference type="SAM" id="MobiDB-lite"/>
    </source>
</evidence>
<feature type="transmembrane region" description="Helical" evidence="2">
    <location>
        <begin position="453"/>
        <end position="471"/>
    </location>
</feature>
<evidence type="ECO:0000313" key="5">
    <source>
        <dbReference type="Proteomes" id="UP001282474"/>
    </source>
</evidence>
<keyword evidence="3" id="KW-0732">Signal</keyword>
<sequence>MPPRNALSRRIRKVGAAVRAGLFLVLALIALTLAAPTSASADFTCDFTGDETYHRDSPGSNGEAFIPTVVQWAPPPAIGDLLVEELYVPDDLVKPEDAGSYTLYELNGMRGLNWSMTFKDKEDAQKANGTWFSGADDCSLMTWVNNGMANIIFNGTKVLTRFSISIKEMASNPSPFAGLYSGRDNVVKTLKDNVLKPAVPVMIALVGFWVFAKWRKGDMREVWAGISWTALTTIAVMAVLYDTNYDKFVSGADKWIAEANSTLTSTALSSVSGTPQPPCDLNDDRGNEGLRLSSCAMYDTLAFRPWALGQFGEAGNTCIFRMKSDKSTAVSGYCPETVPKGVSIGVPDHSGCYWGTNGSTRCADLRVRQVVTQSITDIDTSSVPGDGDDKKLDQFYDWQLIRDDIAKGTHYPVPYPDWAGMNASDRVGIAFYSVIAAFIVGVMVIVLSALTLLWHAVTLILIIMLPLVATLGIHPSQQKLLKGWLETFIHSFVLRAGFGVILTVLLVLYQIILPAQVALGTQLLMLVLVTAAVVMMLKKLLAGNFSPEFAGGAGDAMGIREAASAGSDKMVAKGNTAMATTAKAGGRVVGKTAAGAANLLTGRKGRKGLQQQGWIGMSQREQRKASYAAYKSGQDQLKDNRQASPAAAAPPEAPPSASSSRGGRVSGSSGQSTSQAPRTPSPEQSSQPESPPASQQTQDPNPQPPTTRPRTQAAEPSPTPRPSTPPTPAPRDPRTPDGRV</sequence>
<feature type="transmembrane region" description="Helical" evidence="2">
    <location>
        <begin position="492"/>
        <end position="512"/>
    </location>
</feature>
<keyword evidence="2" id="KW-0812">Transmembrane</keyword>
<protein>
    <submittedName>
        <fullName evidence="4">ECF transporter S component</fullName>
    </submittedName>
</protein>
<dbReference type="Proteomes" id="UP001282474">
    <property type="component" value="Unassembled WGS sequence"/>
</dbReference>